<dbReference type="Pfam" id="PF03883">
    <property type="entry name" value="H2O2_YaaD"/>
    <property type="match status" value="1"/>
</dbReference>
<dbReference type="PANTHER" id="PTHR30283">
    <property type="entry name" value="PEROXIDE STRESS RESPONSE PROTEIN YAAA"/>
    <property type="match status" value="1"/>
</dbReference>
<dbReference type="PANTHER" id="PTHR30283:SF4">
    <property type="entry name" value="PEROXIDE STRESS RESISTANCE PROTEIN YAAA"/>
    <property type="match status" value="1"/>
</dbReference>
<sequence>MLILLSPAKKLDFSPAPIELSATKPRLTADIAALAKVTKKLKRNQIVKLMHLSDNLAELNYQRFQAFDPALDGPDVLQGVLAFNGDVYQGLRARDLSCNDLAWAQEHVRILSGLYGILRPLDVIAPYRLEMGTRLKTRRGESLYAFWGDRLAKALNGDLKEQSNPIVLNLASTEYFSAIATKALKARVITGVFKEIKHGQARTLSFYAKHARGAMARFCIENRIDDPEAIKAFNIDGYRFDAAASKMDTWVFSRPQPPGKIG</sequence>
<dbReference type="HAMAP" id="MF_00652">
    <property type="entry name" value="UPF0246"/>
    <property type="match status" value="1"/>
</dbReference>
<proteinExistence type="inferred from homology"/>
<comment type="similarity">
    <text evidence="1">Belongs to the UPF0246 family.</text>
</comment>
<reference evidence="2" key="1">
    <citation type="submission" date="2021-05" db="EMBL/GenBank/DDBJ databases">
        <authorList>
            <person name="Tanabe Y."/>
        </authorList>
    </citation>
    <scope>NUCLEOTIDE SEQUENCE</scope>
    <source>
        <strain evidence="2">BOTRYCO-1</strain>
    </source>
</reference>
<evidence type="ECO:0000313" key="2">
    <source>
        <dbReference type="EMBL" id="GIU67354.1"/>
    </source>
</evidence>
<name>A0ABQ4PWL3_9PROT</name>
<dbReference type="Proteomes" id="UP001161064">
    <property type="component" value="Unassembled WGS sequence"/>
</dbReference>
<evidence type="ECO:0000256" key="1">
    <source>
        <dbReference type="HAMAP-Rule" id="MF_00652"/>
    </source>
</evidence>
<dbReference type="InterPro" id="IPR005583">
    <property type="entry name" value="YaaA"/>
</dbReference>
<dbReference type="RefSeq" id="WP_284360227.1">
    <property type="nucleotide sequence ID" value="NZ_BPFZ01000009.1"/>
</dbReference>
<comment type="caution">
    <text evidence="2">The sequence shown here is derived from an EMBL/GenBank/DDBJ whole genome shotgun (WGS) entry which is preliminary data.</text>
</comment>
<keyword evidence="3" id="KW-1185">Reference proteome</keyword>
<dbReference type="NCBIfam" id="NF002542">
    <property type="entry name" value="PRK02101.1-3"/>
    <property type="match status" value="1"/>
</dbReference>
<protein>
    <recommendedName>
        <fullName evidence="1">UPF0246 protein PsB1_1508</fullName>
    </recommendedName>
</protein>
<accession>A0ABQ4PWL3</accession>
<reference evidence="2" key="2">
    <citation type="journal article" date="2023" name="ISME Commun">
        <title>Characterization of a bloom-associated alphaproteobacterial lineage, 'Candidatus Phycosocius': insights into freshwater algal-bacterial interactions.</title>
        <authorList>
            <person name="Tanabe Y."/>
            <person name="Yamaguchi H."/>
            <person name="Yoshida M."/>
            <person name="Kai A."/>
            <person name="Okazaki Y."/>
        </authorList>
    </citation>
    <scope>NUCLEOTIDE SEQUENCE</scope>
    <source>
        <strain evidence="2">BOTRYCO-1</strain>
    </source>
</reference>
<evidence type="ECO:0000313" key="3">
    <source>
        <dbReference type="Proteomes" id="UP001161064"/>
    </source>
</evidence>
<organism evidence="2 3">
    <name type="scientific">Candidatus Phycosocius spiralis</name>
    <dbReference type="NCBI Taxonomy" id="2815099"/>
    <lineage>
        <taxon>Bacteria</taxon>
        <taxon>Pseudomonadati</taxon>
        <taxon>Pseudomonadota</taxon>
        <taxon>Alphaproteobacteria</taxon>
        <taxon>Caulobacterales</taxon>
        <taxon>Caulobacterales incertae sedis</taxon>
        <taxon>Candidatus Phycosocius</taxon>
    </lineage>
</organism>
<dbReference type="EMBL" id="BPFZ01000009">
    <property type="protein sequence ID" value="GIU67354.1"/>
    <property type="molecule type" value="Genomic_DNA"/>
</dbReference>
<gene>
    <name evidence="2" type="ORF">PsB1_1508</name>
</gene>